<dbReference type="GO" id="GO:0046983">
    <property type="term" value="F:protein dimerization activity"/>
    <property type="evidence" value="ECO:0007669"/>
    <property type="project" value="InterPro"/>
</dbReference>
<dbReference type="AlphaFoldDB" id="A0A8T3BK31"/>
<dbReference type="PANTHER" id="PTHR46412:SF6">
    <property type="entry name" value="TRANSCRIPTION FACTOR BIM2"/>
    <property type="match status" value="1"/>
</dbReference>
<reference evidence="6" key="1">
    <citation type="journal article" date="2022" name="Front. Genet.">
        <title>Chromosome-Scale Assembly of the Dendrobium nobile Genome Provides Insights Into the Molecular Mechanism of the Biosynthesis of the Medicinal Active Ingredient of Dendrobium.</title>
        <authorList>
            <person name="Xu Q."/>
            <person name="Niu S.-C."/>
            <person name="Li K.-L."/>
            <person name="Zheng P.-J."/>
            <person name="Zhang X.-J."/>
            <person name="Jia Y."/>
            <person name="Liu Y."/>
            <person name="Niu Y.-X."/>
            <person name="Yu L.-H."/>
            <person name="Chen D.-F."/>
            <person name="Zhang G.-Q."/>
        </authorList>
    </citation>
    <scope>NUCLEOTIDE SEQUENCE</scope>
    <source>
        <tissue evidence="6">Leaf</tissue>
    </source>
</reference>
<evidence type="ECO:0000256" key="1">
    <source>
        <dbReference type="ARBA" id="ARBA00005510"/>
    </source>
</evidence>
<evidence type="ECO:0000313" key="6">
    <source>
        <dbReference type="EMBL" id="KAI0512231.1"/>
    </source>
</evidence>
<comment type="similarity">
    <text evidence="1">Belongs to the bHLH protein family.</text>
</comment>
<keyword evidence="2" id="KW-0805">Transcription regulation</keyword>
<dbReference type="GO" id="GO:0006351">
    <property type="term" value="P:DNA-templated transcription"/>
    <property type="evidence" value="ECO:0007669"/>
    <property type="project" value="InterPro"/>
</dbReference>
<dbReference type="GO" id="GO:0003700">
    <property type="term" value="F:DNA-binding transcription factor activity"/>
    <property type="evidence" value="ECO:0007669"/>
    <property type="project" value="InterPro"/>
</dbReference>
<evidence type="ECO:0000313" key="7">
    <source>
        <dbReference type="Proteomes" id="UP000829196"/>
    </source>
</evidence>
<organism evidence="6 7">
    <name type="scientific">Dendrobium nobile</name>
    <name type="common">Orchid</name>
    <dbReference type="NCBI Taxonomy" id="94219"/>
    <lineage>
        <taxon>Eukaryota</taxon>
        <taxon>Viridiplantae</taxon>
        <taxon>Streptophyta</taxon>
        <taxon>Embryophyta</taxon>
        <taxon>Tracheophyta</taxon>
        <taxon>Spermatophyta</taxon>
        <taxon>Magnoliopsida</taxon>
        <taxon>Liliopsida</taxon>
        <taxon>Asparagales</taxon>
        <taxon>Orchidaceae</taxon>
        <taxon>Epidendroideae</taxon>
        <taxon>Malaxideae</taxon>
        <taxon>Dendrobiinae</taxon>
        <taxon>Dendrobium</taxon>
    </lineage>
</organism>
<dbReference type="OrthoDB" id="690068at2759"/>
<dbReference type="PROSITE" id="PS50888">
    <property type="entry name" value="BHLH"/>
    <property type="match status" value="1"/>
</dbReference>
<keyword evidence="7" id="KW-1185">Reference proteome</keyword>
<proteinExistence type="inferred from homology"/>
<dbReference type="PANTHER" id="PTHR46412">
    <property type="entry name" value="BES1-INTERACTING MYC-LIKE PROTEIN"/>
    <property type="match status" value="1"/>
</dbReference>
<dbReference type="Proteomes" id="UP000829196">
    <property type="component" value="Unassembled WGS sequence"/>
</dbReference>
<dbReference type="SMR" id="A0A8T3BK31"/>
<comment type="caution">
    <text evidence="6">The sequence shown here is derived from an EMBL/GenBank/DDBJ whole genome shotgun (WGS) entry which is preliminary data.</text>
</comment>
<evidence type="ECO:0000256" key="3">
    <source>
        <dbReference type="ARBA" id="ARBA00023163"/>
    </source>
</evidence>
<accession>A0A8T3BK31</accession>
<dbReference type="EMBL" id="JAGYWB010000009">
    <property type="protein sequence ID" value="KAI0512231.1"/>
    <property type="molecule type" value="Genomic_DNA"/>
</dbReference>
<gene>
    <name evidence="6" type="ORF">KFK09_012869</name>
</gene>
<dbReference type="InterPro" id="IPR036638">
    <property type="entry name" value="HLH_DNA-bd_sf"/>
</dbReference>
<feature type="region of interest" description="Disordered" evidence="4">
    <location>
        <begin position="1"/>
        <end position="58"/>
    </location>
</feature>
<dbReference type="SMART" id="SM00353">
    <property type="entry name" value="HLH"/>
    <property type="match status" value="1"/>
</dbReference>
<dbReference type="SUPFAM" id="SSF47459">
    <property type="entry name" value="HLH, helix-loop-helix DNA-binding domain"/>
    <property type="match status" value="1"/>
</dbReference>
<evidence type="ECO:0000259" key="5">
    <source>
        <dbReference type="PROSITE" id="PS50888"/>
    </source>
</evidence>
<dbReference type="InterPro" id="IPR011598">
    <property type="entry name" value="bHLH_dom"/>
</dbReference>
<evidence type="ECO:0000256" key="4">
    <source>
        <dbReference type="SAM" id="MobiDB-lite"/>
    </source>
</evidence>
<dbReference type="InterPro" id="IPR044295">
    <property type="entry name" value="BIM1/2/3"/>
</dbReference>
<keyword evidence="3" id="KW-0804">Transcription</keyword>
<name>A0A8T3BK31_DENNO</name>
<feature type="compositionally biased region" description="Basic and acidic residues" evidence="4">
    <location>
        <begin position="21"/>
        <end position="42"/>
    </location>
</feature>
<dbReference type="Gene3D" id="4.10.280.10">
    <property type="entry name" value="Helix-loop-helix DNA-binding domain"/>
    <property type="match status" value="1"/>
</dbReference>
<dbReference type="Pfam" id="PF00010">
    <property type="entry name" value="HLH"/>
    <property type="match status" value="1"/>
</dbReference>
<protein>
    <recommendedName>
        <fullName evidence="5">BHLH domain-containing protein</fullName>
    </recommendedName>
</protein>
<evidence type="ECO:0000256" key="2">
    <source>
        <dbReference type="ARBA" id="ARBA00023015"/>
    </source>
</evidence>
<feature type="domain" description="BHLH" evidence="5">
    <location>
        <begin position="47"/>
        <end position="97"/>
    </location>
</feature>
<sequence>MESFSRFNMGFKEDDEDDEEFGKREGSSKKELTLKLDGKSNEQKASTPRLKHSAIEQRRRSKINDRFQMLIGLLPNSYQKRDKASFLLEVIEYIQFLQEQVQMYESISPGSDENTRLMLLNNRNGSGDPMDDPQVFKNGASSGLLVSDNGIPGVQSIARPASSQPNFHSSVGRGVFLGQPLLRFLPEADSMVSQSESEWLRSSFPVDCTVSNYVFNELEELTIDEGTICASNAYSQRLLNTLSQMLQNSGTDLSQANISVHIILGRRSGSRHNTSTSIATSMDQDEPSSCNLIIGQARVGNRIHESDQAATKKYKSDHIVTHL</sequence>
<dbReference type="CDD" id="cd11453">
    <property type="entry name" value="bHLH_AtBIM_like"/>
    <property type="match status" value="1"/>
</dbReference>